<accession>A0AAW8CQT8</accession>
<dbReference type="Proteomes" id="UP001242045">
    <property type="component" value="Unassembled WGS sequence"/>
</dbReference>
<feature type="chain" id="PRO_5043745660" evidence="2">
    <location>
        <begin position="20"/>
        <end position="62"/>
    </location>
</feature>
<protein>
    <submittedName>
        <fullName evidence="3">Uncharacterized protein</fullName>
    </submittedName>
</protein>
<feature type="region of interest" description="Disordered" evidence="1">
    <location>
        <begin position="20"/>
        <end position="42"/>
    </location>
</feature>
<organism evidence="3 4">
    <name type="scientific">Variovorax boronicumulans</name>
    <dbReference type="NCBI Taxonomy" id="436515"/>
    <lineage>
        <taxon>Bacteria</taxon>
        <taxon>Pseudomonadati</taxon>
        <taxon>Pseudomonadota</taxon>
        <taxon>Betaproteobacteria</taxon>
        <taxon>Burkholderiales</taxon>
        <taxon>Comamonadaceae</taxon>
        <taxon>Variovorax</taxon>
    </lineage>
</organism>
<sequence>MKKILFVLAACVLSSAALAQPAPRHGPGYDRPHAAPHHRKHKVWVPAHREHGRRVPGHYVWR</sequence>
<evidence type="ECO:0000256" key="2">
    <source>
        <dbReference type="SAM" id="SignalP"/>
    </source>
</evidence>
<keyword evidence="2" id="KW-0732">Signal</keyword>
<dbReference type="EMBL" id="JAUSRD010000006">
    <property type="protein sequence ID" value="MDP9893833.1"/>
    <property type="molecule type" value="Genomic_DNA"/>
</dbReference>
<feature type="signal peptide" evidence="2">
    <location>
        <begin position="1"/>
        <end position="19"/>
    </location>
</feature>
<evidence type="ECO:0000313" key="3">
    <source>
        <dbReference type="EMBL" id="MDP9893833.1"/>
    </source>
</evidence>
<comment type="caution">
    <text evidence="3">The sequence shown here is derived from an EMBL/GenBank/DDBJ whole genome shotgun (WGS) entry which is preliminary data.</text>
</comment>
<gene>
    <name evidence="3" type="ORF">J2W31_002948</name>
</gene>
<reference evidence="3" key="1">
    <citation type="submission" date="2023-07" db="EMBL/GenBank/DDBJ databases">
        <title>Sorghum-associated microbial communities from plants grown in Nebraska, USA.</title>
        <authorList>
            <person name="Schachtman D."/>
        </authorList>
    </citation>
    <scope>NUCLEOTIDE SEQUENCE</scope>
    <source>
        <strain evidence="3">DS3754</strain>
    </source>
</reference>
<name>A0AAW8CQT8_9BURK</name>
<dbReference type="RefSeq" id="WP_052810687.1">
    <property type="nucleotide sequence ID" value="NZ_JAUSRD010000006.1"/>
</dbReference>
<evidence type="ECO:0000256" key="1">
    <source>
        <dbReference type="SAM" id="MobiDB-lite"/>
    </source>
</evidence>
<evidence type="ECO:0000313" key="4">
    <source>
        <dbReference type="Proteomes" id="UP001242045"/>
    </source>
</evidence>
<proteinExistence type="predicted"/>
<dbReference type="AlphaFoldDB" id="A0AAW8CQT8"/>